<evidence type="ECO:0000313" key="3">
    <source>
        <dbReference type="WBParaSite" id="ECPE_0000531101-mRNA-1"/>
    </source>
</evidence>
<dbReference type="EMBL" id="UZAN01042142">
    <property type="protein sequence ID" value="VDP75140.1"/>
    <property type="molecule type" value="Genomic_DNA"/>
</dbReference>
<dbReference type="OrthoDB" id="9909311at2759"/>
<evidence type="ECO:0000313" key="1">
    <source>
        <dbReference type="EMBL" id="VDP75140.1"/>
    </source>
</evidence>
<dbReference type="AlphaFoldDB" id="A0A183AEB3"/>
<evidence type="ECO:0000313" key="2">
    <source>
        <dbReference type="Proteomes" id="UP000272942"/>
    </source>
</evidence>
<proteinExistence type="predicted"/>
<keyword evidence="2" id="KW-1185">Reference proteome</keyword>
<dbReference type="WBParaSite" id="ECPE_0000531101-mRNA-1">
    <property type="protein sequence ID" value="ECPE_0000531101-mRNA-1"/>
    <property type="gene ID" value="ECPE_0000531101"/>
</dbReference>
<accession>A0A183AEB3</accession>
<organism evidence="3">
    <name type="scientific">Echinostoma caproni</name>
    <dbReference type="NCBI Taxonomy" id="27848"/>
    <lineage>
        <taxon>Eukaryota</taxon>
        <taxon>Metazoa</taxon>
        <taxon>Spiralia</taxon>
        <taxon>Lophotrochozoa</taxon>
        <taxon>Platyhelminthes</taxon>
        <taxon>Trematoda</taxon>
        <taxon>Digenea</taxon>
        <taxon>Plagiorchiida</taxon>
        <taxon>Echinostomata</taxon>
        <taxon>Echinostomatoidea</taxon>
        <taxon>Echinostomatidae</taxon>
        <taxon>Echinostoma</taxon>
    </lineage>
</organism>
<name>A0A183AEB3_9TREM</name>
<reference evidence="1 2" key="2">
    <citation type="submission" date="2018-11" db="EMBL/GenBank/DDBJ databases">
        <authorList>
            <consortium name="Pathogen Informatics"/>
        </authorList>
    </citation>
    <scope>NUCLEOTIDE SEQUENCE [LARGE SCALE GENOMIC DNA]</scope>
    <source>
        <strain evidence="1 2">Egypt</strain>
    </source>
</reference>
<protein>
    <submittedName>
        <fullName evidence="3">V-type proton ATPase subunit a</fullName>
    </submittedName>
</protein>
<dbReference type="Proteomes" id="UP000272942">
    <property type="component" value="Unassembled WGS sequence"/>
</dbReference>
<reference evidence="3" key="1">
    <citation type="submission" date="2016-06" db="UniProtKB">
        <authorList>
            <consortium name="WormBaseParasite"/>
        </authorList>
    </citation>
    <scope>IDENTIFICATION</scope>
</reference>
<sequence length="124" mass="14533">MEESIVRKEAIQLAQRLHHNDFKASKDEQRILKAEVNIHMAMHVVKKAWVSVHLHVLINAFMKVGFKSTLLQPVMPPPEDKCDLIEDFTYYVPIDARLFEEEIACLEFHDEEVGYITFLYQVSF</sequence>
<gene>
    <name evidence="1" type="ORF">ECPE_LOCUS5298</name>
</gene>